<feature type="non-terminal residue" evidence="2">
    <location>
        <position position="24"/>
    </location>
</feature>
<keyword evidence="1" id="KW-0812">Transmembrane</keyword>
<dbReference type="EMBL" id="UINC01185744">
    <property type="protein sequence ID" value="SVD97603.1"/>
    <property type="molecule type" value="Genomic_DNA"/>
</dbReference>
<name>A0A382ZQB8_9ZZZZ</name>
<feature type="transmembrane region" description="Helical" evidence="1">
    <location>
        <begin position="6"/>
        <end position="22"/>
    </location>
</feature>
<dbReference type="AlphaFoldDB" id="A0A382ZQB8"/>
<evidence type="ECO:0000313" key="2">
    <source>
        <dbReference type="EMBL" id="SVD97603.1"/>
    </source>
</evidence>
<organism evidence="2">
    <name type="scientific">marine metagenome</name>
    <dbReference type="NCBI Taxonomy" id="408172"/>
    <lineage>
        <taxon>unclassified sequences</taxon>
        <taxon>metagenomes</taxon>
        <taxon>ecological metagenomes</taxon>
    </lineage>
</organism>
<accession>A0A382ZQB8</accession>
<keyword evidence="1" id="KW-1133">Transmembrane helix</keyword>
<reference evidence="2" key="1">
    <citation type="submission" date="2018-05" db="EMBL/GenBank/DDBJ databases">
        <authorList>
            <person name="Lanie J.A."/>
            <person name="Ng W.-L."/>
            <person name="Kazmierczak K.M."/>
            <person name="Andrzejewski T.M."/>
            <person name="Davidsen T.M."/>
            <person name="Wayne K.J."/>
            <person name="Tettelin H."/>
            <person name="Glass J.I."/>
            <person name="Rusch D."/>
            <person name="Podicherti R."/>
            <person name="Tsui H.-C.T."/>
            <person name="Winkler M.E."/>
        </authorList>
    </citation>
    <scope>NUCLEOTIDE SEQUENCE</scope>
</reference>
<sequence length="24" mass="2929">MKIDENIIHMLIVVIIYVLFIRKN</sequence>
<evidence type="ECO:0000256" key="1">
    <source>
        <dbReference type="SAM" id="Phobius"/>
    </source>
</evidence>
<protein>
    <submittedName>
        <fullName evidence="2">Uncharacterized protein</fullName>
    </submittedName>
</protein>
<keyword evidence="1" id="KW-0472">Membrane</keyword>
<proteinExistence type="predicted"/>
<gene>
    <name evidence="2" type="ORF">METZ01_LOCUS450457</name>
</gene>